<sequence>MLRYGLGICRSVFNRSLNTLLFNRFTTTYYSSKRILETLCSNCKGKYEVLYSSSKHVNINKYGCTNCGKLIVPLKSLDAFELFGLDSVFDIDKDLVQQKYRELMKIFHPDKSLGFDENISKHINASFKILMDPFERGILKLYLHNDTTRGAIIEKLDSLPIDLNLLNEVLQVDEKVNNLSKVKEENKSEVNELIKSYTEQINTCINLLKVQFTNEPLDTNAILHELHKLRFYQKLITKLNNWYDPVEV</sequence>
<gene>
    <name evidence="4" type="ORF">cand_000580</name>
</gene>
<proteinExistence type="inferred from homology"/>
<dbReference type="GO" id="GO:0051087">
    <property type="term" value="F:protein-folding chaperone binding"/>
    <property type="evidence" value="ECO:0007669"/>
    <property type="project" value="InterPro"/>
</dbReference>
<evidence type="ECO:0000256" key="2">
    <source>
        <dbReference type="ARBA" id="ARBA00023186"/>
    </source>
</evidence>
<protein>
    <submittedName>
        <fullName evidence="4">Co-chaperone Hsc20 family protein</fullName>
    </submittedName>
</protein>
<dbReference type="GeneID" id="92364243"/>
<dbReference type="SUPFAM" id="SSF46565">
    <property type="entry name" value="Chaperone J-domain"/>
    <property type="match status" value="1"/>
</dbReference>
<dbReference type="PANTHER" id="PTHR14021">
    <property type="entry name" value="IRON-SULFUR CLUSTER CO-CHAPERONE PROTEIN HSCB"/>
    <property type="match status" value="1"/>
</dbReference>
<dbReference type="InterPro" id="IPR009073">
    <property type="entry name" value="HscB_oligo_C"/>
</dbReference>
<dbReference type="EMBL" id="LRBS01000057">
    <property type="protein sequence ID" value="OII76537.1"/>
    <property type="molecule type" value="Genomic_DNA"/>
</dbReference>
<dbReference type="NCBIfam" id="TIGR00714">
    <property type="entry name" value="hscB"/>
    <property type="match status" value="1"/>
</dbReference>
<dbReference type="AlphaFoldDB" id="A0A1J4MQJ9"/>
<dbReference type="Pfam" id="PF07743">
    <property type="entry name" value="HSCB_C"/>
    <property type="match status" value="1"/>
</dbReference>
<evidence type="ECO:0000313" key="4">
    <source>
        <dbReference type="EMBL" id="OII76537.1"/>
    </source>
</evidence>
<dbReference type="InterPro" id="IPR001623">
    <property type="entry name" value="DnaJ_domain"/>
</dbReference>
<dbReference type="Proteomes" id="UP000186804">
    <property type="component" value="Unassembled WGS sequence"/>
</dbReference>
<evidence type="ECO:0000313" key="5">
    <source>
        <dbReference type="Proteomes" id="UP000186804"/>
    </source>
</evidence>
<dbReference type="RefSeq" id="XP_067068383.1">
    <property type="nucleotide sequence ID" value="XM_067210308.1"/>
</dbReference>
<dbReference type="SMART" id="SM00271">
    <property type="entry name" value="DnaJ"/>
    <property type="match status" value="1"/>
</dbReference>
<accession>A0A1J4MQJ9</accession>
<dbReference type="Gene3D" id="1.20.1280.20">
    <property type="entry name" value="HscB, C-terminal domain"/>
    <property type="match status" value="1"/>
</dbReference>
<organism evidence="4 5">
    <name type="scientific">Cryptosporidium andersoni</name>
    <dbReference type="NCBI Taxonomy" id="117008"/>
    <lineage>
        <taxon>Eukaryota</taxon>
        <taxon>Sar</taxon>
        <taxon>Alveolata</taxon>
        <taxon>Apicomplexa</taxon>
        <taxon>Conoidasida</taxon>
        <taxon>Coccidia</taxon>
        <taxon>Eucoccidiorida</taxon>
        <taxon>Eimeriorina</taxon>
        <taxon>Cryptosporidiidae</taxon>
        <taxon>Cryptosporidium</taxon>
    </lineage>
</organism>
<dbReference type="OrthoDB" id="448954at2759"/>
<reference evidence="4 5" key="1">
    <citation type="submission" date="2016-10" db="EMBL/GenBank/DDBJ databases">
        <title>Reductive evolution of mitochondrial metabolism and differential evolution of invasion-related proteins in Cryptosporidium.</title>
        <authorList>
            <person name="Liu S."/>
            <person name="Roellig D.M."/>
            <person name="Guo Y."/>
            <person name="Li N."/>
            <person name="Frace M.A."/>
            <person name="Tang K."/>
            <person name="Zhang L."/>
            <person name="Feng Y."/>
            <person name="Xiao L."/>
        </authorList>
    </citation>
    <scope>NUCLEOTIDE SEQUENCE [LARGE SCALE GENOMIC DNA]</scope>
    <source>
        <strain evidence="4">30847</strain>
    </source>
</reference>
<keyword evidence="2" id="KW-0143">Chaperone</keyword>
<dbReference type="SUPFAM" id="SSF47144">
    <property type="entry name" value="HSC20 (HSCB), C-terminal oligomerisation domain"/>
    <property type="match status" value="1"/>
</dbReference>
<dbReference type="GO" id="GO:0005739">
    <property type="term" value="C:mitochondrion"/>
    <property type="evidence" value="ECO:0007669"/>
    <property type="project" value="TreeGrafter"/>
</dbReference>
<keyword evidence="5" id="KW-1185">Reference proteome</keyword>
<dbReference type="CDD" id="cd06257">
    <property type="entry name" value="DnaJ"/>
    <property type="match status" value="1"/>
</dbReference>
<dbReference type="Gene3D" id="1.10.287.110">
    <property type="entry name" value="DnaJ domain"/>
    <property type="match status" value="1"/>
</dbReference>
<dbReference type="PROSITE" id="PS50076">
    <property type="entry name" value="DNAJ_2"/>
    <property type="match status" value="1"/>
</dbReference>
<dbReference type="PANTHER" id="PTHR14021:SF15">
    <property type="entry name" value="IRON-SULFUR CLUSTER CO-CHAPERONE PROTEIN HSCB"/>
    <property type="match status" value="1"/>
</dbReference>
<dbReference type="GO" id="GO:0044571">
    <property type="term" value="P:[2Fe-2S] cluster assembly"/>
    <property type="evidence" value="ECO:0007669"/>
    <property type="project" value="InterPro"/>
</dbReference>
<dbReference type="InterPro" id="IPR036386">
    <property type="entry name" value="HscB_C_sf"/>
</dbReference>
<dbReference type="InterPro" id="IPR004640">
    <property type="entry name" value="HscB"/>
</dbReference>
<dbReference type="VEuPathDB" id="CryptoDB:cand_000580"/>
<evidence type="ECO:0000256" key="1">
    <source>
        <dbReference type="ARBA" id="ARBA00010476"/>
    </source>
</evidence>
<dbReference type="InterPro" id="IPR036869">
    <property type="entry name" value="J_dom_sf"/>
</dbReference>
<comment type="caution">
    <text evidence="4">The sequence shown here is derived from an EMBL/GenBank/DDBJ whole genome shotgun (WGS) entry which is preliminary data.</text>
</comment>
<dbReference type="GO" id="GO:0001671">
    <property type="term" value="F:ATPase activator activity"/>
    <property type="evidence" value="ECO:0007669"/>
    <property type="project" value="InterPro"/>
</dbReference>
<comment type="similarity">
    <text evidence="1">Belongs to the HscB family.</text>
</comment>
<dbReference type="GO" id="GO:0051259">
    <property type="term" value="P:protein complex oligomerization"/>
    <property type="evidence" value="ECO:0007669"/>
    <property type="project" value="InterPro"/>
</dbReference>
<evidence type="ECO:0000259" key="3">
    <source>
        <dbReference type="PROSITE" id="PS50076"/>
    </source>
</evidence>
<name>A0A1J4MQJ9_9CRYT</name>
<feature type="domain" description="J" evidence="3">
    <location>
        <begin position="78"/>
        <end position="143"/>
    </location>
</feature>